<dbReference type="OrthoDB" id="362941at2"/>
<dbReference type="HOGENOM" id="CLU_136268_0_0_12"/>
<dbReference type="AlphaFoldDB" id="F4LPF3"/>
<dbReference type="GO" id="GO:0005886">
    <property type="term" value="C:plasma membrane"/>
    <property type="evidence" value="ECO:0007669"/>
    <property type="project" value="UniProtKB-SubCell"/>
</dbReference>
<keyword evidence="7 10" id="KW-0283">Flagellar rotation</keyword>
<dbReference type="KEGG" id="tbe:Trebr_0521"/>
<evidence type="ECO:0000256" key="10">
    <source>
        <dbReference type="RuleBase" id="RU364125"/>
    </source>
</evidence>
<sequence>MNKIPSRFTVLYTIIFIIIIAIVCGTAAVFVSRSARPGADLRKADPSPQSLAKNFAAYTDIGQIRTGTAAADGRGATVVVEPWFSYEDGDTAFFEELAGKKRKIRSLIIAYFASRSVSELRTAGEAAVKADLLSAINGELTLGSVYAVYFETYLFIE</sequence>
<evidence type="ECO:0000256" key="5">
    <source>
        <dbReference type="ARBA" id="ARBA00022500"/>
    </source>
</evidence>
<dbReference type="RefSeq" id="WP_013757683.1">
    <property type="nucleotide sequence ID" value="NC_015500.1"/>
</dbReference>
<evidence type="ECO:0000313" key="11">
    <source>
        <dbReference type="EMBL" id="AEE15964.1"/>
    </source>
</evidence>
<protein>
    <recommendedName>
        <fullName evidence="10">Flagellar protein FliL</fullName>
    </recommendedName>
</protein>
<gene>
    <name evidence="11" type="ordered locus">Trebr_0521</name>
</gene>
<dbReference type="Proteomes" id="UP000006546">
    <property type="component" value="Chromosome"/>
</dbReference>
<evidence type="ECO:0000256" key="4">
    <source>
        <dbReference type="ARBA" id="ARBA00022475"/>
    </source>
</evidence>
<evidence type="ECO:0000313" key="12">
    <source>
        <dbReference type="Proteomes" id="UP000006546"/>
    </source>
</evidence>
<comment type="similarity">
    <text evidence="3 10">Belongs to the FliL family.</text>
</comment>
<feature type="transmembrane region" description="Helical" evidence="10">
    <location>
        <begin position="12"/>
        <end position="32"/>
    </location>
</feature>
<keyword evidence="11" id="KW-0282">Flagellum</keyword>
<keyword evidence="11" id="KW-0969">Cilium</keyword>
<keyword evidence="4 10" id="KW-1003">Cell membrane</keyword>
<dbReference type="GO" id="GO:0006935">
    <property type="term" value="P:chemotaxis"/>
    <property type="evidence" value="ECO:0007669"/>
    <property type="project" value="UniProtKB-KW"/>
</dbReference>
<organism evidence="11 12">
    <name type="scientific">Treponema brennaborense (strain DSM 12168 / CIP 105900 / DD5/3)</name>
    <dbReference type="NCBI Taxonomy" id="906968"/>
    <lineage>
        <taxon>Bacteria</taxon>
        <taxon>Pseudomonadati</taxon>
        <taxon>Spirochaetota</taxon>
        <taxon>Spirochaetia</taxon>
        <taxon>Spirochaetales</taxon>
        <taxon>Treponemataceae</taxon>
        <taxon>Treponema</taxon>
    </lineage>
</organism>
<comment type="subcellular location">
    <subcellularLocation>
        <location evidence="2">Cell membrane</location>
        <topology evidence="2">Single-pass membrane protein</topology>
    </subcellularLocation>
</comment>
<evidence type="ECO:0000256" key="1">
    <source>
        <dbReference type="ARBA" id="ARBA00002254"/>
    </source>
</evidence>
<dbReference type="GO" id="GO:0071973">
    <property type="term" value="P:bacterial-type flagellum-dependent cell motility"/>
    <property type="evidence" value="ECO:0007669"/>
    <property type="project" value="InterPro"/>
</dbReference>
<proteinExistence type="inferred from homology"/>
<keyword evidence="5 10" id="KW-0145">Chemotaxis</keyword>
<dbReference type="Pfam" id="PF03748">
    <property type="entry name" value="FliL"/>
    <property type="match status" value="1"/>
</dbReference>
<dbReference type="EMBL" id="CP002696">
    <property type="protein sequence ID" value="AEE15964.1"/>
    <property type="molecule type" value="Genomic_DNA"/>
</dbReference>
<comment type="function">
    <text evidence="1 10">Controls the rotational direction of flagella during chemotaxis.</text>
</comment>
<evidence type="ECO:0000256" key="7">
    <source>
        <dbReference type="ARBA" id="ARBA00022779"/>
    </source>
</evidence>
<evidence type="ECO:0000256" key="6">
    <source>
        <dbReference type="ARBA" id="ARBA00022692"/>
    </source>
</evidence>
<evidence type="ECO:0000256" key="3">
    <source>
        <dbReference type="ARBA" id="ARBA00008281"/>
    </source>
</evidence>
<keyword evidence="11" id="KW-0966">Cell projection</keyword>
<dbReference type="STRING" id="906968.Trebr_0521"/>
<keyword evidence="12" id="KW-1185">Reference proteome</keyword>
<dbReference type="GO" id="GO:0009425">
    <property type="term" value="C:bacterial-type flagellum basal body"/>
    <property type="evidence" value="ECO:0007669"/>
    <property type="project" value="InterPro"/>
</dbReference>
<name>F4LPF3_TREBD</name>
<evidence type="ECO:0000256" key="2">
    <source>
        <dbReference type="ARBA" id="ARBA00004162"/>
    </source>
</evidence>
<keyword evidence="6 10" id="KW-0812">Transmembrane</keyword>
<dbReference type="InterPro" id="IPR005503">
    <property type="entry name" value="FliL"/>
</dbReference>
<dbReference type="eggNOG" id="COG1580">
    <property type="taxonomic scope" value="Bacteria"/>
</dbReference>
<evidence type="ECO:0000256" key="8">
    <source>
        <dbReference type="ARBA" id="ARBA00022989"/>
    </source>
</evidence>
<keyword evidence="8 10" id="KW-1133">Transmembrane helix</keyword>
<keyword evidence="9 10" id="KW-0472">Membrane</keyword>
<reference evidence="12" key="1">
    <citation type="submission" date="2011-04" db="EMBL/GenBank/DDBJ databases">
        <title>The complete genome of Treponema brennaborense DSM 12168.</title>
        <authorList>
            <person name="Lucas S."/>
            <person name="Han J."/>
            <person name="Lapidus A."/>
            <person name="Bruce D."/>
            <person name="Goodwin L."/>
            <person name="Pitluck S."/>
            <person name="Peters L."/>
            <person name="Kyrpides N."/>
            <person name="Mavromatis K."/>
            <person name="Ivanova N."/>
            <person name="Mikhailova N."/>
            <person name="Pagani I."/>
            <person name="Teshima H."/>
            <person name="Detter J.C."/>
            <person name="Tapia R."/>
            <person name="Han C."/>
            <person name="Land M."/>
            <person name="Hauser L."/>
            <person name="Markowitz V."/>
            <person name="Cheng J.-F."/>
            <person name="Hugenholtz P."/>
            <person name="Woyke T."/>
            <person name="Wu D."/>
            <person name="Gronow S."/>
            <person name="Wellnitz S."/>
            <person name="Brambilla E."/>
            <person name="Klenk H.-P."/>
            <person name="Eisen J.A."/>
        </authorList>
    </citation>
    <scope>NUCLEOTIDE SEQUENCE [LARGE SCALE GENOMIC DNA]</scope>
    <source>
        <strain evidence="12">DSM 12168 / CIP 105900 / DD5/3</strain>
    </source>
</reference>
<accession>F4LPF3</accession>
<evidence type="ECO:0000256" key="9">
    <source>
        <dbReference type="ARBA" id="ARBA00023136"/>
    </source>
</evidence>